<dbReference type="GO" id="GO:0000278">
    <property type="term" value="P:mitotic cell cycle"/>
    <property type="evidence" value="ECO:0007669"/>
    <property type="project" value="TreeGrafter"/>
</dbReference>
<dbReference type="PANTHER" id="PTHR28637">
    <property type="entry name" value="DNA REPLICATION FACTOR CDT1"/>
    <property type="match status" value="1"/>
</dbReference>
<organism evidence="3 4">
    <name type="scientific">Popillia japonica</name>
    <name type="common">Japanese beetle</name>
    <dbReference type="NCBI Taxonomy" id="7064"/>
    <lineage>
        <taxon>Eukaryota</taxon>
        <taxon>Metazoa</taxon>
        <taxon>Ecdysozoa</taxon>
        <taxon>Arthropoda</taxon>
        <taxon>Hexapoda</taxon>
        <taxon>Insecta</taxon>
        <taxon>Pterygota</taxon>
        <taxon>Neoptera</taxon>
        <taxon>Endopterygota</taxon>
        <taxon>Coleoptera</taxon>
        <taxon>Polyphaga</taxon>
        <taxon>Scarabaeiformia</taxon>
        <taxon>Scarabaeidae</taxon>
        <taxon>Rutelinae</taxon>
        <taxon>Popillia</taxon>
    </lineage>
</organism>
<keyword evidence="1" id="KW-0175">Coiled coil</keyword>
<feature type="coiled-coil region" evidence="1">
    <location>
        <begin position="7"/>
        <end position="37"/>
    </location>
</feature>
<reference evidence="3 4" key="1">
    <citation type="journal article" date="2024" name="BMC Genomics">
        <title>De novo assembly and annotation of Popillia japonica's genome with initial clues to its potential as an invasive pest.</title>
        <authorList>
            <person name="Cucini C."/>
            <person name="Boschi S."/>
            <person name="Funari R."/>
            <person name="Cardaioli E."/>
            <person name="Iannotti N."/>
            <person name="Marturano G."/>
            <person name="Paoli F."/>
            <person name="Bruttini M."/>
            <person name="Carapelli A."/>
            <person name="Frati F."/>
            <person name="Nardi F."/>
        </authorList>
    </citation>
    <scope>NUCLEOTIDE SEQUENCE [LARGE SCALE GENOMIC DNA]</scope>
    <source>
        <strain evidence="3">DMR45628</strain>
    </source>
</reference>
<evidence type="ECO:0000259" key="2">
    <source>
        <dbReference type="SMART" id="SM01075"/>
    </source>
</evidence>
<dbReference type="GO" id="GO:0005634">
    <property type="term" value="C:nucleus"/>
    <property type="evidence" value="ECO:0007669"/>
    <property type="project" value="TreeGrafter"/>
</dbReference>
<dbReference type="InterPro" id="IPR045173">
    <property type="entry name" value="Cdt1"/>
</dbReference>
<protein>
    <submittedName>
        <fullName evidence="3">DNA replication factor CDT1 like</fullName>
    </submittedName>
</protein>
<proteinExistence type="predicted"/>
<evidence type="ECO:0000313" key="3">
    <source>
        <dbReference type="EMBL" id="KAK9743504.1"/>
    </source>
</evidence>
<dbReference type="GO" id="GO:0003677">
    <property type="term" value="F:DNA binding"/>
    <property type="evidence" value="ECO:0007669"/>
    <property type="project" value="InterPro"/>
</dbReference>
<comment type="caution">
    <text evidence="3">The sequence shown here is derived from an EMBL/GenBank/DDBJ whole genome shotgun (WGS) entry which is preliminary data.</text>
</comment>
<name>A0AAW1MB40_POPJA</name>
<dbReference type="GO" id="GO:0000076">
    <property type="term" value="P:DNA replication checkpoint signaling"/>
    <property type="evidence" value="ECO:0007669"/>
    <property type="project" value="TreeGrafter"/>
</dbReference>
<dbReference type="Proteomes" id="UP001458880">
    <property type="component" value="Unassembled WGS sequence"/>
</dbReference>
<dbReference type="GO" id="GO:0071163">
    <property type="term" value="P:DNA replication preinitiation complex assembly"/>
    <property type="evidence" value="ECO:0007669"/>
    <property type="project" value="InterPro"/>
</dbReference>
<dbReference type="SUPFAM" id="SSF46785">
    <property type="entry name" value="Winged helix' DNA-binding domain"/>
    <property type="match status" value="1"/>
</dbReference>
<accession>A0AAW1MB40</accession>
<evidence type="ECO:0000313" key="4">
    <source>
        <dbReference type="Proteomes" id="UP001458880"/>
    </source>
</evidence>
<gene>
    <name evidence="3" type="ORF">QE152_g8534</name>
</gene>
<feature type="domain" description="CDT1 Geminin-binding" evidence="2">
    <location>
        <begin position="118"/>
        <end position="201"/>
    </location>
</feature>
<dbReference type="GO" id="GO:0030174">
    <property type="term" value="P:regulation of DNA-templated DNA replication initiation"/>
    <property type="evidence" value="ECO:0007669"/>
    <property type="project" value="InterPro"/>
</dbReference>
<dbReference type="InterPro" id="IPR036390">
    <property type="entry name" value="WH_DNA-bd_sf"/>
</dbReference>
<sequence>MSRSSRLAELKASISKFKQLENKLESAESKTSSLKESPNLKSFRTLELEVALRTLELEVALSPTKTLSPEKGYLSPRKDTTAKKNLLNLLSPTKNAVALPVSPAKSQILELPQTSLTLPFKYRRLLEFFKNIDTIVQIMFNRNETVTFRKLKPGVEELLKRNLYEKHLAQIKSLYPDSFIFKQVYIPIHSFLNKRSSECMEWVYVTSSGNWL</sequence>
<dbReference type="SMART" id="SM01075">
    <property type="entry name" value="CDT1"/>
    <property type="match status" value="1"/>
</dbReference>
<dbReference type="Pfam" id="PF08839">
    <property type="entry name" value="CDT1"/>
    <property type="match status" value="1"/>
</dbReference>
<dbReference type="PANTHER" id="PTHR28637:SF1">
    <property type="entry name" value="DNA REPLICATION FACTOR CDT1"/>
    <property type="match status" value="1"/>
</dbReference>
<dbReference type="InterPro" id="IPR014939">
    <property type="entry name" value="CDT1_Gemini-bd-like"/>
</dbReference>
<dbReference type="AlphaFoldDB" id="A0AAW1MB40"/>
<dbReference type="GO" id="GO:0070182">
    <property type="term" value="F:DNA polymerase binding"/>
    <property type="evidence" value="ECO:0007669"/>
    <property type="project" value="TreeGrafter"/>
</dbReference>
<keyword evidence="4" id="KW-1185">Reference proteome</keyword>
<dbReference type="EMBL" id="JASPKY010000068">
    <property type="protein sequence ID" value="KAK9743504.1"/>
    <property type="molecule type" value="Genomic_DNA"/>
</dbReference>
<evidence type="ECO:0000256" key="1">
    <source>
        <dbReference type="SAM" id="Coils"/>
    </source>
</evidence>